<dbReference type="PANTHER" id="PTHR32468">
    <property type="entry name" value="CATION/H + ANTIPORTER"/>
    <property type="match status" value="1"/>
</dbReference>
<feature type="transmembrane region" description="Helical" evidence="8">
    <location>
        <begin position="120"/>
        <end position="142"/>
    </location>
</feature>
<dbReference type="Pfam" id="PF00999">
    <property type="entry name" value="Na_H_Exchanger"/>
    <property type="match status" value="1"/>
</dbReference>
<protein>
    <submittedName>
        <fullName evidence="10">Transporter, monovalent cation:proton antiporter2 (CPA2) family protein</fullName>
    </submittedName>
</protein>
<feature type="transmembrane region" description="Helical" evidence="8">
    <location>
        <begin position="371"/>
        <end position="392"/>
    </location>
</feature>
<dbReference type="InterPro" id="IPR006153">
    <property type="entry name" value="Cation/H_exchanger_TM"/>
</dbReference>
<dbReference type="Gene3D" id="3.40.50.12370">
    <property type="match status" value="1"/>
</dbReference>
<keyword evidence="11" id="KW-1185">Reference proteome</keyword>
<dbReference type="AlphaFoldDB" id="L8HBJ5"/>
<feature type="domain" description="Cation/H+ exchanger transmembrane" evidence="9">
    <location>
        <begin position="41"/>
        <end position="418"/>
    </location>
</feature>
<keyword evidence="2" id="KW-0813">Transport</keyword>
<keyword evidence="3 8" id="KW-0812">Transmembrane</keyword>
<evidence type="ECO:0000259" key="9">
    <source>
        <dbReference type="Pfam" id="PF00999"/>
    </source>
</evidence>
<feature type="region of interest" description="Disordered" evidence="7">
    <location>
        <begin position="518"/>
        <end position="554"/>
    </location>
</feature>
<dbReference type="GO" id="GO:1902600">
    <property type="term" value="P:proton transmembrane transport"/>
    <property type="evidence" value="ECO:0007669"/>
    <property type="project" value="InterPro"/>
</dbReference>
<feature type="region of interest" description="Disordered" evidence="7">
    <location>
        <begin position="727"/>
        <end position="764"/>
    </location>
</feature>
<evidence type="ECO:0000256" key="1">
    <source>
        <dbReference type="ARBA" id="ARBA00004141"/>
    </source>
</evidence>
<dbReference type="Gene3D" id="1.20.1530.20">
    <property type="match status" value="1"/>
</dbReference>
<feature type="transmembrane region" description="Helical" evidence="8">
    <location>
        <begin position="86"/>
        <end position="108"/>
    </location>
</feature>
<dbReference type="OrthoDB" id="2687058at2759"/>
<dbReference type="GeneID" id="14922689"/>
<evidence type="ECO:0000256" key="7">
    <source>
        <dbReference type="SAM" id="MobiDB-lite"/>
    </source>
</evidence>
<feature type="compositionally biased region" description="Polar residues" evidence="7">
    <location>
        <begin position="746"/>
        <end position="760"/>
    </location>
</feature>
<evidence type="ECO:0000256" key="2">
    <source>
        <dbReference type="ARBA" id="ARBA00022448"/>
    </source>
</evidence>
<proteinExistence type="predicted"/>
<feature type="transmembrane region" description="Helical" evidence="8">
    <location>
        <begin position="307"/>
        <end position="325"/>
    </location>
</feature>
<evidence type="ECO:0000313" key="11">
    <source>
        <dbReference type="Proteomes" id="UP000011083"/>
    </source>
</evidence>
<sequence length="959" mass="103313">MAAIVVLAGAAGGSIYDGNSPLGTPLTLFIAQLVIICTLARVLTKLFAYIKQPSVIAEVVTGIVLGPSIMGRVPGFTDTIFPESSLQVFGVVSNLGLIFFMFLIGMEVDPQLLTSNLRSSFVISISAMLAPFFLGLAVSTYIYEEVRMAESATFFSFLMFVGVAVSITAFPVLARILTDQNLMQTRVGLIALSSAAVDDVVAWIMLAVVVSIARAEGPLTALYTFGALVAYLFFIAIFIRPILALIARRAQSRDAMKHEVIVIILVMVFVSAWITEVIGVHAIFGAFLLGVVTPRVNGFAIRLTERIEDVVIIILLPLYFTYSGLRTNLESLDSWQGGVMTVLVILASIVGKVGGATISARILNNSWRESLTIGILLNTKGLVELIVLNIGLDVGILTNEIFTGFVLMALFNTFITTPLCWFVWTRHMTNAAPIVGKKEYPSILACISGSRADVVILHAAAAFARAQQMATGVKPQLSGVSFQEVSDRPSTYFFTENAQLSSPMSGDGLGDVGGPLSPRSGLGSRHSGIVLGSGSSGSSTGGGAYRRVGQTDDKEKAPLRAGAGFDKASNGGQLYSTFPDLTEKETRHVEQSVDLDDAATRARHMAAMLDVEINLTTRATTNVSKDLAAFANSSAANLVVVGWARPFAALTAEGLQTTATYLLRHVHPPVAVALTKGGPQARLNARHVLLVYGFKKHEREALKLALSMAADPEARVEILVARQPGDEPLEGATLDGVDNGFGGSNVGETPSGDSVDSSNDGYDDNVDTTTASRRRWYEYLDVVVLSSLVFDMDDEKEETWDTVEHTNVSGHLKPDAHQRLDLSIGPGDVITPAAVDIEALDVAAGGASLESLVRLVQGLPNVRLVQADPDDLWTAALKEEAKDEHRLLLVGQSRKLFLDHHDHHQHQHQHHQRNAPTTFEEFADAVAAPLLVVYPPPSAKYQEKHKHKRRSRRFSVPVV</sequence>
<dbReference type="VEuPathDB" id="AmoebaDB:ACA1_385530"/>
<keyword evidence="4 8" id="KW-1133">Transmembrane helix</keyword>
<comment type="subcellular location">
    <subcellularLocation>
        <location evidence="1">Membrane</location>
        <topology evidence="1">Multi-pass membrane protein</topology>
    </subcellularLocation>
</comment>
<dbReference type="EMBL" id="KB007900">
    <property type="protein sequence ID" value="ELR21776.1"/>
    <property type="molecule type" value="Genomic_DNA"/>
</dbReference>
<feature type="transmembrane region" description="Helical" evidence="8">
    <location>
        <begin position="23"/>
        <end position="43"/>
    </location>
</feature>
<feature type="region of interest" description="Disordered" evidence="7">
    <location>
        <begin position="939"/>
        <end position="959"/>
    </location>
</feature>
<keyword evidence="5" id="KW-0406">Ion transport</keyword>
<gene>
    <name evidence="10" type="ORF">ACA1_385530</name>
</gene>
<dbReference type="Proteomes" id="UP000011083">
    <property type="component" value="Unassembled WGS sequence"/>
</dbReference>
<dbReference type="InterPro" id="IPR050794">
    <property type="entry name" value="CPA2_transporter"/>
</dbReference>
<feature type="transmembrane region" description="Helical" evidence="8">
    <location>
        <begin position="55"/>
        <end position="74"/>
    </location>
</feature>
<feature type="transmembrane region" description="Helical" evidence="8">
    <location>
        <begin position="219"/>
        <end position="239"/>
    </location>
</feature>
<feature type="transmembrane region" description="Helical" evidence="8">
    <location>
        <begin position="404"/>
        <end position="424"/>
    </location>
</feature>
<feature type="transmembrane region" description="Helical" evidence="8">
    <location>
        <begin position="154"/>
        <end position="177"/>
    </location>
</feature>
<evidence type="ECO:0000256" key="4">
    <source>
        <dbReference type="ARBA" id="ARBA00022989"/>
    </source>
</evidence>
<reference evidence="10 11" key="1">
    <citation type="journal article" date="2013" name="Genome Biol.">
        <title>Genome of Acanthamoeba castellanii highlights extensive lateral gene transfer and early evolution of tyrosine kinase signaling.</title>
        <authorList>
            <person name="Clarke M."/>
            <person name="Lohan A.J."/>
            <person name="Liu B."/>
            <person name="Lagkouvardos I."/>
            <person name="Roy S."/>
            <person name="Zafar N."/>
            <person name="Bertelli C."/>
            <person name="Schilde C."/>
            <person name="Kianianmomeni A."/>
            <person name="Burglin T.R."/>
            <person name="Frech C."/>
            <person name="Turcotte B."/>
            <person name="Kopec K.O."/>
            <person name="Synnott J.M."/>
            <person name="Choo C."/>
            <person name="Paponov I."/>
            <person name="Finkler A."/>
            <person name="Soon Heng Tan C."/>
            <person name="Hutchins A.P."/>
            <person name="Weinmeier T."/>
            <person name="Rattei T."/>
            <person name="Chu J.S."/>
            <person name="Gimenez G."/>
            <person name="Irimia M."/>
            <person name="Rigden D.J."/>
            <person name="Fitzpatrick D.A."/>
            <person name="Lorenzo-Morales J."/>
            <person name="Bateman A."/>
            <person name="Chiu C.H."/>
            <person name="Tang P."/>
            <person name="Hegemann P."/>
            <person name="Fromm H."/>
            <person name="Raoult D."/>
            <person name="Greub G."/>
            <person name="Miranda-Saavedra D."/>
            <person name="Chen N."/>
            <person name="Nash P."/>
            <person name="Ginger M.L."/>
            <person name="Horn M."/>
            <person name="Schaap P."/>
            <person name="Caler L."/>
            <person name="Loftus B."/>
        </authorList>
    </citation>
    <scope>NUCLEOTIDE SEQUENCE [LARGE SCALE GENOMIC DNA]</scope>
    <source>
        <strain evidence="10 11">Neff</strain>
    </source>
</reference>
<feature type="compositionally biased region" description="Basic residues" evidence="7">
    <location>
        <begin position="943"/>
        <end position="953"/>
    </location>
</feature>
<evidence type="ECO:0000313" key="10">
    <source>
        <dbReference type="EMBL" id="ELR21776.1"/>
    </source>
</evidence>
<keyword evidence="6 8" id="KW-0472">Membrane</keyword>
<dbReference type="GO" id="GO:0015297">
    <property type="term" value="F:antiporter activity"/>
    <property type="evidence" value="ECO:0007669"/>
    <property type="project" value="InterPro"/>
</dbReference>
<dbReference type="RefSeq" id="XP_004347158.1">
    <property type="nucleotide sequence ID" value="XM_004347108.1"/>
</dbReference>
<feature type="transmembrane region" description="Helical" evidence="8">
    <location>
        <begin position="260"/>
        <end position="287"/>
    </location>
</feature>
<evidence type="ECO:0000256" key="3">
    <source>
        <dbReference type="ARBA" id="ARBA00022692"/>
    </source>
</evidence>
<dbReference type="InterPro" id="IPR038770">
    <property type="entry name" value="Na+/solute_symporter_sf"/>
</dbReference>
<dbReference type="GO" id="GO:0016020">
    <property type="term" value="C:membrane"/>
    <property type="evidence" value="ECO:0007669"/>
    <property type="project" value="UniProtKB-SubCell"/>
</dbReference>
<dbReference type="KEGG" id="acan:ACA1_385530"/>
<feature type="transmembrane region" description="Helical" evidence="8">
    <location>
        <begin position="189"/>
        <end position="213"/>
    </location>
</feature>
<feature type="transmembrane region" description="Helical" evidence="8">
    <location>
        <begin position="337"/>
        <end position="359"/>
    </location>
</feature>
<dbReference type="PANTHER" id="PTHR32468:SF0">
    <property type="entry name" value="K(+)_H(+) ANTIPORTER 1"/>
    <property type="match status" value="1"/>
</dbReference>
<organism evidence="10 11">
    <name type="scientific">Acanthamoeba castellanii (strain ATCC 30010 / Neff)</name>
    <dbReference type="NCBI Taxonomy" id="1257118"/>
    <lineage>
        <taxon>Eukaryota</taxon>
        <taxon>Amoebozoa</taxon>
        <taxon>Discosea</taxon>
        <taxon>Longamoebia</taxon>
        <taxon>Centramoebida</taxon>
        <taxon>Acanthamoebidae</taxon>
        <taxon>Acanthamoeba</taxon>
    </lineage>
</organism>
<evidence type="ECO:0000256" key="5">
    <source>
        <dbReference type="ARBA" id="ARBA00023065"/>
    </source>
</evidence>
<feature type="compositionally biased region" description="Low complexity" evidence="7">
    <location>
        <begin position="518"/>
        <end position="538"/>
    </location>
</feature>
<name>L8HBJ5_ACACF</name>
<evidence type="ECO:0000256" key="8">
    <source>
        <dbReference type="SAM" id="Phobius"/>
    </source>
</evidence>
<accession>L8HBJ5</accession>
<evidence type="ECO:0000256" key="6">
    <source>
        <dbReference type="ARBA" id="ARBA00023136"/>
    </source>
</evidence>